<dbReference type="GO" id="GO:0003676">
    <property type="term" value="F:nucleic acid binding"/>
    <property type="evidence" value="ECO:0007669"/>
    <property type="project" value="UniProtKB-UniRule"/>
</dbReference>
<dbReference type="PANTHER" id="PTHR15672">
    <property type="entry name" value="CAMP-REGULATED PHOSPHOPROTEIN 21 RELATED R3H DOMAIN CONTAINING PROTEIN"/>
    <property type="match status" value="1"/>
</dbReference>
<evidence type="ECO:0000256" key="2">
    <source>
        <dbReference type="SAM" id="MobiDB-lite"/>
    </source>
</evidence>
<evidence type="ECO:0000313" key="5">
    <source>
        <dbReference type="EnsemblMetazoa" id="XP_019756179.1"/>
    </source>
</evidence>
<feature type="compositionally biased region" description="Low complexity" evidence="2">
    <location>
        <begin position="170"/>
        <end position="184"/>
    </location>
</feature>
<feature type="compositionally biased region" description="Basic and acidic residues" evidence="2">
    <location>
        <begin position="88"/>
        <end position="102"/>
    </location>
</feature>
<proteinExistence type="predicted"/>
<keyword evidence="1" id="KW-0597">Phosphoprotein</keyword>
<sequence length="895" mass="98714">MRPRSSEMKAADEDQSITPCRGRPTSKLKVLGRSHAMREEQSPPREPAAEENAAQLHSPPTVILSPSPVDEEVSTHESPSKSSSARTSHCEGNDGYERLHPLEIDSSPKRTATESEKCSAAVSFQNRNFCDCQHQTCIKCLKDRGGNNNNHSNMNHNVLHVGRNRGKLRQQSSSQTSLSFESSSGNSPCLSRDSSADHYTDTTGADLERFIPATINRCAKDRALMLRIEEELLSLIHDQFQSHYKFPPMSSYHRMLVHRCAAYFGMDHNIDQLGKCIIVNKTKNTRLPEVRFKDHIKEMFNDEPPRRSILKRDSNSMEDYFKSTDSGYGMEVRRSKSFEERELEYKKAKRRIFEMQESAEDLRWAGLEWLQPPSQTRQIRKLLKVQSEETEQSMRPCVAKSFSFGGYGGGGVSILTRGDSVSSTRLLSKQDSGTSSMWRLSPSSSGYKSQSQVSESATPSPTSTPQLPDGDDQQLNKSAGNPVMWAVSDLSHVPKGSIIFNPETGKPYRNDDDTIYYYDPEKPAPAGLMFNHVGTQVEELDDALTPQLEKTPMPSPKHQKSLPVKAQRHARTESSFTNSATSPSLPFSPPPAHSSASVGRNYSYVQAVHPCENAGNAPQQQFTEFPSNPAPEGNVPLYTPPYIVYTATPYGVPVPQQFDSRLGLSSMTEISTTYFVPEAAGAAAPPPIGYSSQPAGAFWNQSPVTFYPNAPPPQPPIQPAVQRYAAQEQQGFAPAPFPAVVNYVPAQQAAAQHQGGEMVPVYANQPMHMLYPQGQSNGGVIYQGQPSFAYAHNAAAYQPAGFSAQGMAGYGHATPTPNSGASSVSTTPFENNGFVQLAQNMQQMIWGLRRLAAPEVLCLLANVRIVLVLFYSTIRLFWQIHSRLTPGVAPCQSRS</sequence>
<dbReference type="Pfam" id="PF01424">
    <property type="entry name" value="R3H"/>
    <property type="match status" value="1"/>
</dbReference>
<dbReference type="InterPro" id="IPR024771">
    <property type="entry name" value="SUZ"/>
</dbReference>
<feature type="domain" description="SUZ" evidence="4">
    <location>
        <begin position="286"/>
        <end position="357"/>
    </location>
</feature>
<dbReference type="Gene3D" id="3.30.1370.50">
    <property type="entry name" value="R3H-like domain"/>
    <property type="match status" value="1"/>
</dbReference>
<dbReference type="EnsemblMetazoa" id="XM_019900620.1">
    <property type="protein sequence ID" value="XP_019756179.1"/>
    <property type="gene ID" value="LOC109534843"/>
</dbReference>
<dbReference type="InterPro" id="IPR036867">
    <property type="entry name" value="R3H_dom_sf"/>
</dbReference>
<dbReference type="InterPro" id="IPR001374">
    <property type="entry name" value="R3H_dom"/>
</dbReference>
<evidence type="ECO:0000313" key="6">
    <source>
        <dbReference type="Proteomes" id="UP000019118"/>
    </source>
</evidence>
<reference evidence="5" key="2">
    <citation type="submission" date="2024-08" db="UniProtKB">
        <authorList>
            <consortium name="EnsemblMetazoa"/>
        </authorList>
    </citation>
    <scope>IDENTIFICATION</scope>
</reference>
<dbReference type="AlphaFoldDB" id="A0AAR5P4Y8"/>
<feature type="region of interest" description="Disordered" evidence="2">
    <location>
        <begin position="166"/>
        <end position="197"/>
    </location>
</feature>
<dbReference type="InterPro" id="IPR051937">
    <property type="entry name" value="R3H_domain_containing"/>
</dbReference>
<feature type="compositionally biased region" description="Low complexity" evidence="2">
    <location>
        <begin position="441"/>
        <end position="465"/>
    </location>
</feature>
<reference evidence="6" key="1">
    <citation type="journal article" date="2013" name="Genome Biol.">
        <title>Draft genome of the mountain pine beetle, Dendroctonus ponderosae Hopkins, a major forest pest.</title>
        <authorList>
            <person name="Keeling C.I."/>
            <person name="Yuen M.M."/>
            <person name="Liao N.Y."/>
            <person name="Docking T.R."/>
            <person name="Chan S.K."/>
            <person name="Taylor G.A."/>
            <person name="Palmquist D.L."/>
            <person name="Jackman S.D."/>
            <person name="Nguyen A."/>
            <person name="Li M."/>
            <person name="Henderson H."/>
            <person name="Janes J.K."/>
            <person name="Zhao Y."/>
            <person name="Pandoh P."/>
            <person name="Moore R."/>
            <person name="Sperling F.A."/>
            <person name="Huber D.P."/>
            <person name="Birol I."/>
            <person name="Jones S.J."/>
            <person name="Bohlmann J."/>
        </authorList>
    </citation>
    <scope>NUCLEOTIDE SEQUENCE</scope>
</reference>
<dbReference type="PROSITE" id="PS51673">
    <property type="entry name" value="SUZ"/>
    <property type="match status" value="1"/>
</dbReference>
<organism evidence="5 6">
    <name type="scientific">Dendroctonus ponderosae</name>
    <name type="common">Mountain pine beetle</name>
    <dbReference type="NCBI Taxonomy" id="77166"/>
    <lineage>
        <taxon>Eukaryota</taxon>
        <taxon>Metazoa</taxon>
        <taxon>Ecdysozoa</taxon>
        <taxon>Arthropoda</taxon>
        <taxon>Hexapoda</taxon>
        <taxon>Insecta</taxon>
        <taxon>Pterygota</taxon>
        <taxon>Neoptera</taxon>
        <taxon>Endopterygota</taxon>
        <taxon>Coleoptera</taxon>
        <taxon>Polyphaga</taxon>
        <taxon>Cucujiformia</taxon>
        <taxon>Curculionidae</taxon>
        <taxon>Scolytinae</taxon>
        <taxon>Dendroctonus</taxon>
    </lineage>
</organism>
<protein>
    <recommendedName>
        <fullName evidence="7">R3H domain-containing protein</fullName>
    </recommendedName>
</protein>
<feature type="region of interest" description="Disordered" evidence="2">
    <location>
        <begin position="426"/>
        <end position="478"/>
    </location>
</feature>
<name>A0AAR5P4Y8_DENPD</name>
<dbReference type="CDD" id="cd02642">
    <property type="entry name" value="R3H_encore_like"/>
    <property type="match status" value="1"/>
</dbReference>
<feature type="compositionally biased region" description="Polar residues" evidence="2">
    <location>
        <begin position="426"/>
        <end position="438"/>
    </location>
</feature>
<evidence type="ECO:0000256" key="1">
    <source>
        <dbReference type="ARBA" id="ARBA00022553"/>
    </source>
</evidence>
<evidence type="ECO:0000259" key="4">
    <source>
        <dbReference type="PROSITE" id="PS51673"/>
    </source>
</evidence>
<dbReference type="SUPFAM" id="SSF82708">
    <property type="entry name" value="R3H domain"/>
    <property type="match status" value="1"/>
</dbReference>
<accession>A0AAR5P4Y8</accession>
<evidence type="ECO:0008006" key="7">
    <source>
        <dbReference type="Google" id="ProtNLM"/>
    </source>
</evidence>
<dbReference type="PANTHER" id="PTHR15672:SF8">
    <property type="entry name" value="PROTEIN ENCORE"/>
    <property type="match status" value="1"/>
</dbReference>
<feature type="domain" description="R3H" evidence="3">
    <location>
        <begin position="222"/>
        <end position="285"/>
    </location>
</feature>
<dbReference type="PROSITE" id="PS51061">
    <property type="entry name" value="R3H"/>
    <property type="match status" value="1"/>
</dbReference>
<dbReference type="Pfam" id="PF12752">
    <property type="entry name" value="SUZ"/>
    <property type="match status" value="1"/>
</dbReference>
<dbReference type="SMART" id="SM00393">
    <property type="entry name" value="R3H"/>
    <property type="match status" value="1"/>
</dbReference>
<dbReference type="EnsemblMetazoa" id="XM_019900622.1">
    <property type="protein sequence ID" value="XP_019756181.1"/>
    <property type="gene ID" value="LOC109534843"/>
</dbReference>
<feature type="compositionally biased region" description="Basic and acidic residues" evidence="2">
    <location>
        <begin position="1"/>
        <end position="12"/>
    </location>
</feature>
<keyword evidence="6" id="KW-1185">Reference proteome</keyword>
<feature type="region of interest" description="Disordered" evidence="2">
    <location>
        <begin position="547"/>
        <end position="598"/>
    </location>
</feature>
<feature type="region of interest" description="Disordered" evidence="2">
    <location>
        <begin position="1"/>
        <end position="102"/>
    </location>
</feature>
<dbReference type="Proteomes" id="UP000019118">
    <property type="component" value="Unassembled WGS sequence"/>
</dbReference>
<evidence type="ECO:0000259" key="3">
    <source>
        <dbReference type="PROSITE" id="PS51061"/>
    </source>
</evidence>